<protein>
    <submittedName>
        <fullName evidence="7">Uncharacterized protein</fullName>
    </submittedName>
</protein>
<accession>A0A6A6SKJ2</accession>
<dbReference type="PANTHER" id="PTHR45649:SF27">
    <property type="entry name" value="CHOLINE TRANSPORTER (EUROFUNG)"/>
    <property type="match status" value="1"/>
</dbReference>
<keyword evidence="3 6" id="KW-0812">Transmembrane</keyword>
<evidence type="ECO:0000256" key="2">
    <source>
        <dbReference type="ARBA" id="ARBA00022448"/>
    </source>
</evidence>
<dbReference type="GO" id="GO:0022857">
    <property type="term" value="F:transmembrane transporter activity"/>
    <property type="evidence" value="ECO:0007669"/>
    <property type="project" value="UniProtKB-ARBA"/>
</dbReference>
<evidence type="ECO:0000256" key="1">
    <source>
        <dbReference type="ARBA" id="ARBA00004141"/>
    </source>
</evidence>
<keyword evidence="5 6" id="KW-0472">Membrane</keyword>
<comment type="subcellular location">
    <subcellularLocation>
        <location evidence="1">Membrane</location>
        <topology evidence="1">Multi-pass membrane protein</topology>
    </subcellularLocation>
</comment>
<evidence type="ECO:0000256" key="5">
    <source>
        <dbReference type="ARBA" id="ARBA00023136"/>
    </source>
</evidence>
<keyword evidence="8" id="KW-1185">Reference proteome</keyword>
<gene>
    <name evidence="7" type="ORF">K491DRAFT_615099</name>
</gene>
<evidence type="ECO:0000256" key="3">
    <source>
        <dbReference type="ARBA" id="ARBA00022692"/>
    </source>
</evidence>
<dbReference type="EMBL" id="MU004680">
    <property type="protein sequence ID" value="KAF2647133.1"/>
    <property type="molecule type" value="Genomic_DNA"/>
</dbReference>
<name>A0A6A6SKJ2_9PLEO</name>
<feature type="transmembrane region" description="Helical" evidence="6">
    <location>
        <begin position="21"/>
        <end position="40"/>
    </location>
</feature>
<dbReference type="AlphaFoldDB" id="A0A6A6SKJ2"/>
<keyword evidence="4 6" id="KW-1133">Transmembrane helix</keyword>
<dbReference type="Proteomes" id="UP000799324">
    <property type="component" value="Unassembled WGS sequence"/>
</dbReference>
<reference evidence="7" key="1">
    <citation type="journal article" date="2020" name="Stud. Mycol.">
        <title>101 Dothideomycetes genomes: a test case for predicting lifestyles and emergence of pathogens.</title>
        <authorList>
            <person name="Haridas S."/>
            <person name="Albert R."/>
            <person name="Binder M."/>
            <person name="Bloem J."/>
            <person name="Labutti K."/>
            <person name="Salamov A."/>
            <person name="Andreopoulos B."/>
            <person name="Baker S."/>
            <person name="Barry K."/>
            <person name="Bills G."/>
            <person name="Bluhm B."/>
            <person name="Cannon C."/>
            <person name="Castanera R."/>
            <person name="Culley D."/>
            <person name="Daum C."/>
            <person name="Ezra D."/>
            <person name="Gonzalez J."/>
            <person name="Henrissat B."/>
            <person name="Kuo A."/>
            <person name="Liang C."/>
            <person name="Lipzen A."/>
            <person name="Lutzoni F."/>
            <person name="Magnuson J."/>
            <person name="Mondo S."/>
            <person name="Nolan M."/>
            <person name="Ohm R."/>
            <person name="Pangilinan J."/>
            <person name="Park H.-J."/>
            <person name="Ramirez L."/>
            <person name="Alfaro M."/>
            <person name="Sun H."/>
            <person name="Tritt A."/>
            <person name="Yoshinaga Y."/>
            <person name="Zwiers L.-H."/>
            <person name="Turgeon B."/>
            <person name="Goodwin S."/>
            <person name="Spatafora J."/>
            <person name="Crous P."/>
            <person name="Grigoriev I."/>
        </authorList>
    </citation>
    <scope>NUCLEOTIDE SEQUENCE</scope>
    <source>
        <strain evidence="7">CBS 122681</strain>
    </source>
</reference>
<proteinExistence type="predicted"/>
<keyword evidence="2" id="KW-0813">Transport</keyword>
<dbReference type="GO" id="GO:0016020">
    <property type="term" value="C:membrane"/>
    <property type="evidence" value="ECO:0007669"/>
    <property type="project" value="UniProtKB-SubCell"/>
</dbReference>
<evidence type="ECO:0000313" key="7">
    <source>
        <dbReference type="EMBL" id="KAF2647133.1"/>
    </source>
</evidence>
<sequence>MDSNLVSTNAATGTTGKKFNTFSLCAYGILASGCWTYAAVTYGTGVYAGGSPVMIYGAIGTNIIWSLFLTSMAEMASAYPSGAGLPLYARILAGDRWGPFCVSRPLYPWNDIIVPSLIRTDCRNT</sequence>
<feature type="transmembrane region" description="Helical" evidence="6">
    <location>
        <begin position="46"/>
        <end position="69"/>
    </location>
</feature>
<organism evidence="7 8">
    <name type="scientific">Lophiostoma macrostomum CBS 122681</name>
    <dbReference type="NCBI Taxonomy" id="1314788"/>
    <lineage>
        <taxon>Eukaryota</taxon>
        <taxon>Fungi</taxon>
        <taxon>Dikarya</taxon>
        <taxon>Ascomycota</taxon>
        <taxon>Pezizomycotina</taxon>
        <taxon>Dothideomycetes</taxon>
        <taxon>Pleosporomycetidae</taxon>
        <taxon>Pleosporales</taxon>
        <taxon>Lophiostomataceae</taxon>
        <taxon>Lophiostoma</taxon>
    </lineage>
</organism>
<evidence type="ECO:0000313" key="8">
    <source>
        <dbReference type="Proteomes" id="UP000799324"/>
    </source>
</evidence>
<evidence type="ECO:0000256" key="4">
    <source>
        <dbReference type="ARBA" id="ARBA00022989"/>
    </source>
</evidence>
<dbReference type="PANTHER" id="PTHR45649">
    <property type="entry name" value="AMINO-ACID PERMEASE BAT1"/>
    <property type="match status" value="1"/>
</dbReference>
<evidence type="ECO:0000256" key="6">
    <source>
        <dbReference type="SAM" id="Phobius"/>
    </source>
</evidence>